<sequence length="202" mass="22341">MASALNAVSYTIVYDYALRGLIDRTHSVHVAPGEDHQPTSLLFDRHAEEFPQIFLGMPRKTKTRPKYHDSVPSGGEADVVCARMCRAVSTRKTTAARKAPPRGRVARSFGSARAEWTAEPPLDDQSRRAGAGFLNVPLPRCSRRAEVGLPRRTAGAQGHNSLPPEHVCRRLQFVDGGAEPPEFDVATLRLLTSSLQQRRLRH</sequence>
<proteinExistence type="predicted"/>
<evidence type="ECO:0000313" key="3">
    <source>
        <dbReference type="Proteomes" id="UP000821837"/>
    </source>
</evidence>
<protein>
    <submittedName>
        <fullName evidence="2">Uncharacterized protein</fullName>
    </submittedName>
</protein>
<keyword evidence="3" id="KW-1185">Reference proteome</keyword>
<evidence type="ECO:0000256" key="1">
    <source>
        <dbReference type="SAM" id="MobiDB-lite"/>
    </source>
</evidence>
<gene>
    <name evidence="2" type="ORF">HPB52_021310</name>
</gene>
<name>A0A9D4PFB6_RHISA</name>
<feature type="region of interest" description="Disordered" evidence="1">
    <location>
        <begin position="92"/>
        <end position="129"/>
    </location>
</feature>
<organism evidence="2 3">
    <name type="scientific">Rhipicephalus sanguineus</name>
    <name type="common">Brown dog tick</name>
    <name type="synonym">Ixodes sanguineus</name>
    <dbReference type="NCBI Taxonomy" id="34632"/>
    <lineage>
        <taxon>Eukaryota</taxon>
        <taxon>Metazoa</taxon>
        <taxon>Ecdysozoa</taxon>
        <taxon>Arthropoda</taxon>
        <taxon>Chelicerata</taxon>
        <taxon>Arachnida</taxon>
        <taxon>Acari</taxon>
        <taxon>Parasitiformes</taxon>
        <taxon>Ixodida</taxon>
        <taxon>Ixodoidea</taxon>
        <taxon>Ixodidae</taxon>
        <taxon>Rhipicephalinae</taxon>
        <taxon>Rhipicephalus</taxon>
        <taxon>Rhipicephalus</taxon>
    </lineage>
</organism>
<evidence type="ECO:0000313" key="2">
    <source>
        <dbReference type="EMBL" id="KAH7936269.1"/>
    </source>
</evidence>
<dbReference type="AlphaFoldDB" id="A0A9D4PFB6"/>
<dbReference type="Proteomes" id="UP000821837">
    <property type="component" value="Unassembled WGS sequence"/>
</dbReference>
<reference evidence="2" key="1">
    <citation type="journal article" date="2020" name="Cell">
        <title>Large-Scale Comparative Analyses of Tick Genomes Elucidate Their Genetic Diversity and Vector Capacities.</title>
        <authorList>
            <consortium name="Tick Genome and Microbiome Consortium (TIGMIC)"/>
            <person name="Jia N."/>
            <person name="Wang J."/>
            <person name="Shi W."/>
            <person name="Du L."/>
            <person name="Sun Y."/>
            <person name="Zhan W."/>
            <person name="Jiang J.F."/>
            <person name="Wang Q."/>
            <person name="Zhang B."/>
            <person name="Ji P."/>
            <person name="Bell-Sakyi L."/>
            <person name="Cui X.M."/>
            <person name="Yuan T.T."/>
            <person name="Jiang B.G."/>
            <person name="Yang W.F."/>
            <person name="Lam T.T."/>
            <person name="Chang Q.C."/>
            <person name="Ding S.J."/>
            <person name="Wang X.J."/>
            <person name="Zhu J.G."/>
            <person name="Ruan X.D."/>
            <person name="Zhao L."/>
            <person name="Wei J.T."/>
            <person name="Ye R.Z."/>
            <person name="Que T.C."/>
            <person name="Du C.H."/>
            <person name="Zhou Y.H."/>
            <person name="Cheng J.X."/>
            <person name="Dai P.F."/>
            <person name="Guo W.B."/>
            <person name="Han X.H."/>
            <person name="Huang E.J."/>
            <person name="Li L.F."/>
            <person name="Wei W."/>
            <person name="Gao Y.C."/>
            <person name="Liu J.Z."/>
            <person name="Shao H.Z."/>
            <person name="Wang X."/>
            <person name="Wang C.C."/>
            <person name="Yang T.C."/>
            <person name="Huo Q.B."/>
            <person name="Li W."/>
            <person name="Chen H.Y."/>
            <person name="Chen S.E."/>
            <person name="Zhou L.G."/>
            <person name="Ni X.B."/>
            <person name="Tian J.H."/>
            <person name="Sheng Y."/>
            <person name="Liu T."/>
            <person name="Pan Y.S."/>
            <person name="Xia L.Y."/>
            <person name="Li J."/>
            <person name="Zhao F."/>
            <person name="Cao W.C."/>
        </authorList>
    </citation>
    <scope>NUCLEOTIDE SEQUENCE</scope>
    <source>
        <strain evidence="2">Rsan-2018</strain>
    </source>
</reference>
<comment type="caution">
    <text evidence="2">The sequence shown here is derived from an EMBL/GenBank/DDBJ whole genome shotgun (WGS) entry which is preliminary data.</text>
</comment>
<accession>A0A9D4PFB6</accession>
<dbReference type="EMBL" id="JABSTV010001255">
    <property type="protein sequence ID" value="KAH7936269.1"/>
    <property type="molecule type" value="Genomic_DNA"/>
</dbReference>
<reference evidence="2" key="2">
    <citation type="submission" date="2021-09" db="EMBL/GenBank/DDBJ databases">
        <authorList>
            <person name="Jia N."/>
            <person name="Wang J."/>
            <person name="Shi W."/>
            <person name="Du L."/>
            <person name="Sun Y."/>
            <person name="Zhan W."/>
            <person name="Jiang J."/>
            <person name="Wang Q."/>
            <person name="Zhang B."/>
            <person name="Ji P."/>
            <person name="Sakyi L.B."/>
            <person name="Cui X."/>
            <person name="Yuan T."/>
            <person name="Jiang B."/>
            <person name="Yang W."/>
            <person name="Lam T.T.-Y."/>
            <person name="Chang Q."/>
            <person name="Ding S."/>
            <person name="Wang X."/>
            <person name="Zhu J."/>
            <person name="Ruan X."/>
            <person name="Zhao L."/>
            <person name="Wei J."/>
            <person name="Que T."/>
            <person name="Du C."/>
            <person name="Cheng J."/>
            <person name="Dai P."/>
            <person name="Han X."/>
            <person name="Huang E."/>
            <person name="Gao Y."/>
            <person name="Liu J."/>
            <person name="Shao H."/>
            <person name="Ye R."/>
            <person name="Li L."/>
            <person name="Wei W."/>
            <person name="Wang X."/>
            <person name="Wang C."/>
            <person name="Huo Q."/>
            <person name="Li W."/>
            <person name="Guo W."/>
            <person name="Chen H."/>
            <person name="Chen S."/>
            <person name="Zhou L."/>
            <person name="Zhou L."/>
            <person name="Ni X."/>
            <person name="Tian J."/>
            <person name="Zhou Y."/>
            <person name="Sheng Y."/>
            <person name="Liu T."/>
            <person name="Pan Y."/>
            <person name="Xia L."/>
            <person name="Li J."/>
            <person name="Zhao F."/>
            <person name="Cao W."/>
        </authorList>
    </citation>
    <scope>NUCLEOTIDE SEQUENCE</scope>
    <source>
        <strain evidence="2">Rsan-2018</strain>
        <tissue evidence="2">Larvae</tissue>
    </source>
</reference>